<dbReference type="InterPro" id="IPR014352">
    <property type="entry name" value="FERM/acyl-CoA-bd_prot_sf"/>
</dbReference>
<proteinExistence type="predicted"/>
<feature type="domain" description="FERM" evidence="1">
    <location>
        <begin position="10"/>
        <end position="306"/>
    </location>
</feature>
<dbReference type="SMART" id="SM00295">
    <property type="entry name" value="B41"/>
    <property type="match status" value="1"/>
</dbReference>
<dbReference type="Proteomes" id="UP001460270">
    <property type="component" value="Unassembled WGS sequence"/>
</dbReference>
<name>A0AAW0P8B9_9GOBI</name>
<dbReference type="Pfam" id="PF00373">
    <property type="entry name" value="FERM_M"/>
    <property type="match status" value="1"/>
</dbReference>
<dbReference type="PANTHER" id="PTHR13429">
    <property type="entry name" value="FERM DOMAIN (PROTEIN4.1-EZRIN-RADIXIN-MOESIN) FAMILY"/>
    <property type="match status" value="1"/>
</dbReference>
<protein>
    <recommendedName>
        <fullName evidence="1">FERM domain-containing protein</fullName>
    </recommendedName>
</protein>
<dbReference type="Pfam" id="PF09379">
    <property type="entry name" value="FERM_N"/>
    <property type="match status" value="1"/>
</dbReference>
<reference evidence="3" key="1">
    <citation type="submission" date="2024-04" db="EMBL/GenBank/DDBJ databases">
        <title>Salinicola lusitanus LLJ914,a marine bacterium isolated from the Okinawa Trough.</title>
        <authorList>
            <person name="Li J."/>
        </authorList>
    </citation>
    <scope>NUCLEOTIDE SEQUENCE [LARGE SCALE GENOMIC DNA]</scope>
</reference>
<dbReference type="SUPFAM" id="SSF50729">
    <property type="entry name" value="PH domain-like"/>
    <property type="match status" value="1"/>
</dbReference>
<dbReference type="InterPro" id="IPR029071">
    <property type="entry name" value="Ubiquitin-like_domsf"/>
</dbReference>
<accession>A0AAW0P8B9</accession>
<evidence type="ECO:0000313" key="2">
    <source>
        <dbReference type="EMBL" id="KAK7919478.1"/>
    </source>
</evidence>
<dbReference type="InterPro" id="IPR047145">
    <property type="entry name" value="FRMD6-like"/>
</dbReference>
<dbReference type="EMBL" id="JBBPFD010000007">
    <property type="protein sequence ID" value="KAK7919478.1"/>
    <property type="molecule type" value="Genomic_DNA"/>
</dbReference>
<dbReference type="GO" id="GO:0035332">
    <property type="term" value="P:positive regulation of hippo signaling"/>
    <property type="evidence" value="ECO:0007669"/>
    <property type="project" value="TreeGrafter"/>
</dbReference>
<dbReference type="AlphaFoldDB" id="A0AAW0P8B9"/>
<dbReference type="CDD" id="cd14473">
    <property type="entry name" value="FERM_B-lobe"/>
    <property type="match status" value="1"/>
</dbReference>
<dbReference type="SUPFAM" id="SSF54236">
    <property type="entry name" value="Ubiquitin-like"/>
    <property type="match status" value="1"/>
</dbReference>
<comment type="caution">
    <text evidence="2">The sequence shown here is derived from an EMBL/GenBank/DDBJ whole genome shotgun (WGS) entry which is preliminary data.</text>
</comment>
<keyword evidence="3" id="KW-1185">Reference proteome</keyword>
<dbReference type="InterPro" id="IPR000299">
    <property type="entry name" value="FERM_domain"/>
</dbReference>
<dbReference type="PROSITE" id="PS50057">
    <property type="entry name" value="FERM_3"/>
    <property type="match status" value="1"/>
</dbReference>
<organism evidence="2 3">
    <name type="scientific">Mugilogobius chulae</name>
    <name type="common">yellowstripe goby</name>
    <dbReference type="NCBI Taxonomy" id="88201"/>
    <lineage>
        <taxon>Eukaryota</taxon>
        <taxon>Metazoa</taxon>
        <taxon>Chordata</taxon>
        <taxon>Craniata</taxon>
        <taxon>Vertebrata</taxon>
        <taxon>Euteleostomi</taxon>
        <taxon>Actinopterygii</taxon>
        <taxon>Neopterygii</taxon>
        <taxon>Teleostei</taxon>
        <taxon>Neoteleostei</taxon>
        <taxon>Acanthomorphata</taxon>
        <taxon>Gobiaria</taxon>
        <taxon>Gobiiformes</taxon>
        <taxon>Gobioidei</taxon>
        <taxon>Gobiidae</taxon>
        <taxon>Gobionellinae</taxon>
        <taxon>Mugilogobius</taxon>
    </lineage>
</organism>
<dbReference type="InterPro" id="IPR019749">
    <property type="entry name" value="Band_41_domain"/>
</dbReference>
<evidence type="ECO:0000313" key="3">
    <source>
        <dbReference type="Proteomes" id="UP001460270"/>
    </source>
</evidence>
<dbReference type="InterPro" id="IPR035963">
    <property type="entry name" value="FERM_2"/>
</dbReference>
<sequence>MKSLSKKQKRQVFVFLPNKQRLDCNFGLKSRGQDVLAEVLEQLDICGLQIFGLALLRDNEYLFIDLDEKLAKYFGQSWRKASKMGPSVLFLRVQFYIESGRLIQTNGELRLYFTALRQKVLRSQSRQQEAVFFQLASCALQAEVGDLEIQGKHKHYFLPEDYFPSWLIKRRSRDYLLQHSPKLHEDLRGMSQKEAVLEFVKLANTLEDVPVTVYKMKKVETGILEQQRFSICFGVGPNGVCLYQDVEGRQYLMHDFAWKDLEHISFKLVFYSHSALHSTLLLKHLRDSHRVTISVRNALSLVRQMEQIQACSFYREAYIYDTRLHCSAFPMTHCSIELETTTHEEQMCEEDSSVHETEEICVDSPDDVSLLGVPVDGPSAPPTPDWTAVTLEMNKVLKKRSDIAICAD</sequence>
<dbReference type="GO" id="GO:0098592">
    <property type="term" value="C:cytoplasmic side of apical plasma membrane"/>
    <property type="evidence" value="ECO:0007669"/>
    <property type="project" value="TreeGrafter"/>
</dbReference>
<evidence type="ECO:0000259" key="1">
    <source>
        <dbReference type="PROSITE" id="PS50057"/>
    </source>
</evidence>
<dbReference type="SUPFAM" id="SSF47031">
    <property type="entry name" value="Second domain of FERM"/>
    <property type="match status" value="1"/>
</dbReference>
<dbReference type="InterPro" id="IPR018979">
    <property type="entry name" value="FERM_N"/>
</dbReference>
<dbReference type="Gene3D" id="1.20.80.10">
    <property type="match status" value="1"/>
</dbReference>
<dbReference type="PANTHER" id="PTHR13429:SF7">
    <property type="entry name" value="FERM DOMAIN-CONTAINING PROTEIN 1"/>
    <property type="match status" value="1"/>
</dbReference>
<dbReference type="InterPro" id="IPR019748">
    <property type="entry name" value="FERM_central"/>
</dbReference>
<gene>
    <name evidence="2" type="ORF">WMY93_010762</name>
</gene>
<dbReference type="Gene3D" id="3.10.20.90">
    <property type="entry name" value="Phosphatidylinositol 3-kinase Catalytic Subunit, Chain A, domain 1"/>
    <property type="match status" value="1"/>
</dbReference>